<dbReference type="Gene3D" id="1.20.1740.10">
    <property type="entry name" value="Amino acid/polyamine transporter I"/>
    <property type="match status" value="1"/>
</dbReference>
<dbReference type="Pfam" id="PF13520">
    <property type="entry name" value="AA_permease_2"/>
    <property type="match status" value="1"/>
</dbReference>
<evidence type="ECO:0000256" key="5">
    <source>
        <dbReference type="ARBA" id="ARBA00022692"/>
    </source>
</evidence>
<evidence type="ECO:0000313" key="10">
    <source>
        <dbReference type="EMBL" id="MET4635609.1"/>
    </source>
</evidence>
<keyword evidence="8 9" id="KW-0472">Membrane</keyword>
<keyword evidence="5 9" id="KW-0812">Transmembrane</keyword>
<evidence type="ECO:0000256" key="3">
    <source>
        <dbReference type="ARBA" id="ARBA00022448"/>
    </source>
</evidence>
<dbReference type="NCBIfam" id="TIGR00905">
    <property type="entry name" value="2A0302"/>
    <property type="match status" value="1"/>
</dbReference>
<feature type="transmembrane region" description="Helical" evidence="9">
    <location>
        <begin position="277"/>
        <end position="310"/>
    </location>
</feature>
<evidence type="ECO:0000256" key="8">
    <source>
        <dbReference type="ARBA" id="ARBA00023136"/>
    </source>
</evidence>
<evidence type="ECO:0000256" key="7">
    <source>
        <dbReference type="ARBA" id="ARBA00022989"/>
    </source>
</evidence>
<gene>
    <name evidence="10" type="ORF">ABIE08_003560</name>
</gene>
<organism evidence="10 11">
    <name type="scientific">Kaistia defluvii</name>
    <dbReference type="NCBI Taxonomy" id="410841"/>
    <lineage>
        <taxon>Bacteria</taxon>
        <taxon>Pseudomonadati</taxon>
        <taxon>Pseudomonadota</taxon>
        <taxon>Alphaproteobacteria</taxon>
        <taxon>Hyphomicrobiales</taxon>
        <taxon>Kaistiaceae</taxon>
        <taxon>Kaistia</taxon>
    </lineage>
</organism>
<feature type="transmembrane region" description="Helical" evidence="9">
    <location>
        <begin position="450"/>
        <end position="470"/>
    </location>
</feature>
<keyword evidence="3" id="KW-0813">Transport</keyword>
<feature type="transmembrane region" description="Helical" evidence="9">
    <location>
        <begin position="358"/>
        <end position="379"/>
    </location>
</feature>
<dbReference type="PIRSF" id="PIRSF006060">
    <property type="entry name" value="AA_transporter"/>
    <property type="match status" value="1"/>
</dbReference>
<feature type="transmembrane region" description="Helical" evidence="9">
    <location>
        <begin position="330"/>
        <end position="352"/>
    </location>
</feature>
<reference evidence="10 11" key="1">
    <citation type="submission" date="2024-06" db="EMBL/GenBank/DDBJ databases">
        <title>Sorghum-associated microbial communities from plants grown in Nebraska, USA.</title>
        <authorList>
            <person name="Schachtman D."/>
        </authorList>
    </citation>
    <scope>NUCLEOTIDE SEQUENCE [LARGE SCALE GENOMIC DNA]</scope>
    <source>
        <strain evidence="10 11">3207</strain>
    </source>
</reference>
<evidence type="ECO:0000256" key="6">
    <source>
        <dbReference type="ARBA" id="ARBA00022970"/>
    </source>
</evidence>
<evidence type="ECO:0000256" key="4">
    <source>
        <dbReference type="ARBA" id="ARBA00022475"/>
    </source>
</evidence>
<comment type="caution">
    <text evidence="10">The sequence shown here is derived from an EMBL/GenBank/DDBJ whole genome shotgun (WGS) entry which is preliminary data.</text>
</comment>
<feature type="transmembrane region" description="Helical" evidence="9">
    <location>
        <begin position="127"/>
        <end position="145"/>
    </location>
</feature>
<feature type="transmembrane region" description="Helical" evidence="9">
    <location>
        <begin position="233"/>
        <end position="257"/>
    </location>
</feature>
<evidence type="ECO:0000256" key="1">
    <source>
        <dbReference type="ARBA" id="ARBA00004651"/>
    </source>
</evidence>
<proteinExistence type="inferred from homology"/>
<keyword evidence="11" id="KW-1185">Reference proteome</keyword>
<feature type="transmembrane region" description="Helical" evidence="9">
    <location>
        <begin position="40"/>
        <end position="61"/>
    </location>
</feature>
<evidence type="ECO:0000256" key="9">
    <source>
        <dbReference type="SAM" id="Phobius"/>
    </source>
</evidence>
<accession>A0ABV2R2X7</accession>
<comment type="similarity">
    <text evidence="2">Belongs to the amino acid-polyamine-organocation (APC) superfamily. Basic amino acid/polyamine antiporter (APA) (TC 2.A.3.2) family.</text>
</comment>
<keyword evidence="6" id="KW-0029">Amino-acid transport</keyword>
<dbReference type="Proteomes" id="UP001549321">
    <property type="component" value="Unassembled WGS sequence"/>
</dbReference>
<dbReference type="RefSeq" id="WP_354553109.1">
    <property type="nucleotide sequence ID" value="NZ_JBEPSM010000003.1"/>
</dbReference>
<dbReference type="InterPro" id="IPR002293">
    <property type="entry name" value="AA/rel_permease1"/>
</dbReference>
<feature type="transmembrane region" description="Helical" evidence="9">
    <location>
        <begin position="12"/>
        <end position="34"/>
    </location>
</feature>
<protein>
    <submittedName>
        <fullName evidence="10">Arginine:ornithine antiporter/lysine permease</fullName>
    </submittedName>
</protein>
<keyword evidence="7 9" id="KW-1133">Transmembrane helix</keyword>
<dbReference type="EMBL" id="JBEPSM010000003">
    <property type="protein sequence ID" value="MET4635609.1"/>
    <property type="molecule type" value="Genomic_DNA"/>
</dbReference>
<feature type="transmembrane region" description="Helical" evidence="9">
    <location>
        <begin position="86"/>
        <end position="107"/>
    </location>
</feature>
<feature type="transmembrane region" description="Helical" evidence="9">
    <location>
        <begin position="421"/>
        <end position="438"/>
    </location>
</feature>
<name>A0ABV2R2X7_9HYPH</name>
<comment type="subcellular location">
    <subcellularLocation>
        <location evidence="1">Cell membrane</location>
        <topology evidence="1">Multi-pass membrane protein</topology>
    </subcellularLocation>
</comment>
<sequence>MESASTQKLSLPNLSAMVVGSMVGAGIFSLPQTFGRVTGGFGALIAWAIAGTGMLMLALTFQSLSRRKPDLDAGVFAYAKAGFGNYLGFASALGYWTVCCLGNVSYFVLIKSTLGALVPAFGEGNTIPAIVSSSLILWGVHFMILRGVKQAAGLNTIVTVAKIIPILIFLVFVGFGFKADIFALNFWGGEAATFGHVFEQVRGTMLVTVFVFVGIEGASVYSRYARNRSDVGLATILGFVGVLCLLVLVTMLSYGVLLRPDLAALRNPSMAGVLQAVVGPWGAVFVSLGLIVSVLGAYLSWSLLAAEVLYSAALMESMPRFLAIENRNQVPAAALWLTSGLIQLFLIFTFFAEEAFLLALKLTSSMILLPYLLVAAYALKLAWTRETYAGEPAARRHDLARAGLATIYAVGLIYAGGLKFLLLSTVIYAPGTILFVIARREQGRRVFSAGEWVLFLLAAAGAIAAIYGLATGRIGV</sequence>
<feature type="transmembrane region" description="Helical" evidence="9">
    <location>
        <begin position="157"/>
        <end position="177"/>
    </location>
</feature>
<evidence type="ECO:0000256" key="2">
    <source>
        <dbReference type="ARBA" id="ARBA00008220"/>
    </source>
</evidence>
<keyword evidence="4" id="KW-1003">Cell membrane</keyword>
<dbReference type="PANTHER" id="PTHR42770">
    <property type="entry name" value="AMINO ACID TRANSPORTER-RELATED"/>
    <property type="match status" value="1"/>
</dbReference>
<feature type="transmembrane region" description="Helical" evidence="9">
    <location>
        <begin position="399"/>
        <end position="415"/>
    </location>
</feature>
<feature type="transmembrane region" description="Helical" evidence="9">
    <location>
        <begin position="203"/>
        <end position="221"/>
    </location>
</feature>
<dbReference type="PANTHER" id="PTHR42770:SF4">
    <property type="entry name" value="ARGININE_ORNITHINE ANTIPORTER-RELATED"/>
    <property type="match status" value="1"/>
</dbReference>
<dbReference type="InterPro" id="IPR050367">
    <property type="entry name" value="APC_superfamily"/>
</dbReference>
<evidence type="ECO:0000313" key="11">
    <source>
        <dbReference type="Proteomes" id="UP001549321"/>
    </source>
</evidence>
<dbReference type="InterPro" id="IPR004754">
    <property type="entry name" value="Amino_acid_antiprt"/>
</dbReference>